<sequence length="41" mass="4719">MLILYIETNFLMAIAKGQDSEAGNLLYFSNTKNFLGWFESQ</sequence>
<dbReference type="AlphaFoldDB" id="A0A975TAD8"/>
<evidence type="ECO:0000313" key="2">
    <source>
        <dbReference type="Proteomes" id="UP000683511"/>
    </source>
</evidence>
<evidence type="ECO:0000313" key="1">
    <source>
        <dbReference type="EMBL" id="QXE25054.1"/>
    </source>
</evidence>
<organism evidence="1 2">
    <name type="scientific">Richelia sinica FACHB-800</name>
    <dbReference type="NCBI Taxonomy" id="1357546"/>
    <lineage>
        <taxon>Bacteria</taxon>
        <taxon>Bacillati</taxon>
        <taxon>Cyanobacteriota</taxon>
        <taxon>Cyanophyceae</taxon>
        <taxon>Nostocales</taxon>
        <taxon>Nostocaceae</taxon>
        <taxon>Richelia</taxon>
    </lineage>
</organism>
<protein>
    <submittedName>
        <fullName evidence="1">Uncharacterized protein</fullName>
    </submittedName>
</protein>
<keyword evidence="2" id="KW-1185">Reference proteome</keyword>
<dbReference type="KEGG" id="rsin:B6N60_03764"/>
<proteinExistence type="predicted"/>
<accession>A0A975TAD8</accession>
<reference evidence="1" key="1">
    <citation type="submission" date="2017-04" db="EMBL/GenBank/DDBJ databases">
        <title>Genome deletions in a multicellular cyanobacterial endosymbiont for morphological adaptation in marine diatoms.</title>
        <authorList>
            <person name="Wang Y."/>
            <person name="Gao H."/>
            <person name="Li R."/>
            <person name="Xu X."/>
        </authorList>
    </citation>
    <scope>NUCLEOTIDE SEQUENCE</scope>
    <source>
        <strain evidence="1">FACHB 800</strain>
    </source>
</reference>
<gene>
    <name evidence="1" type="ORF">B6N60_03764</name>
</gene>
<dbReference type="EMBL" id="CP021056">
    <property type="protein sequence ID" value="QXE25054.1"/>
    <property type="molecule type" value="Genomic_DNA"/>
</dbReference>
<dbReference type="Proteomes" id="UP000683511">
    <property type="component" value="Chromosome"/>
</dbReference>
<name>A0A975TAD8_9NOST</name>